<dbReference type="Proteomes" id="UP001177260">
    <property type="component" value="Unassembled WGS sequence"/>
</dbReference>
<accession>A0ACC3BF95</accession>
<proteinExistence type="predicted"/>
<protein>
    <submittedName>
        <fullName evidence="1">Uncharacterized protein</fullName>
    </submittedName>
</protein>
<organism evidence="1 2">
    <name type="scientific">Aspergillus melleus</name>
    <dbReference type="NCBI Taxonomy" id="138277"/>
    <lineage>
        <taxon>Eukaryota</taxon>
        <taxon>Fungi</taxon>
        <taxon>Dikarya</taxon>
        <taxon>Ascomycota</taxon>
        <taxon>Pezizomycotina</taxon>
        <taxon>Eurotiomycetes</taxon>
        <taxon>Eurotiomycetidae</taxon>
        <taxon>Eurotiales</taxon>
        <taxon>Aspergillaceae</taxon>
        <taxon>Aspergillus</taxon>
        <taxon>Aspergillus subgen. Circumdati</taxon>
    </lineage>
</organism>
<keyword evidence="2" id="KW-1185">Reference proteome</keyword>
<evidence type="ECO:0000313" key="1">
    <source>
        <dbReference type="EMBL" id="KAK1149050.1"/>
    </source>
</evidence>
<dbReference type="EMBL" id="JAOPJF010000005">
    <property type="protein sequence ID" value="KAK1149050.1"/>
    <property type="molecule type" value="Genomic_DNA"/>
</dbReference>
<sequence length="331" mass="36860">MPAHSNNTVPTTLAQFQILTTTYKTVHGHDITTDILIPRSLYTNPPRKPRPILLRYHGGGLIAGSSLFPAFFNPWYLELAEAHETIIVSPNYRLLPEATFEEIMDDTEDHWQWMHRTMPSFLATHTDGRLTADLDRIITGGDSAGGYLSLQTALNHPDMIRAVTATYPMVVVKSDQMAGDYEKPMYGLPSYPRSTLADHLTSVKGQEAQTGQIAIVTADHGEERLKLMFAICQHGLVGPLLSADPRMYPLERLKLGARFPAGGILVLHGNQDSVVPVQESFLLRETVQKVQPDLTFNLVTREGEHGFDHAASLKDEWLQDAIRGIIVSWLS</sequence>
<gene>
    <name evidence="1" type="ORF">N8T08_007727</name>
</gene>
<evidence type="ECO:0000313" key="2">
    <source>
        <dbReference type="Proteomes" id="UP001177260"/>
    </source>
</evidence>
<reference evidence="1 2" key="1">
    <citation type="journal article" date="2023" name="ACS Omega">
        <title>Identification of the Neoaspergillic Acid Biosynthesis Gene Cluster by Establishing an In Vitro CRISPR-Ribonucleoprotein Genetic System in Aspergillus melleus.</title>
        <authorList>
            <person name="Yuan B."/>
            <person name="Grau M.F."/>
            <person name="Murata R.M."/>
            <person name="Torok T."/>
            <person name="Venkateswaran K."/>
            <person name="Stajich J.E."/>
            <person name="Wang C.C.C."/>
        </authorList>
    </citation>
    <scope>NUCLEOTIDE SEQUENCE [LARGE SCALE GENOMIC DNA]</scope>
    <source>
        <strain evidence="1 2">IMV 1140</strain>
    </source>
</reference>
<comment type="caution">
    <text evidence="1">The sequence shown here is derived from an EMBL/GenBank/DDBJ whole genome shotgun (WGS) entry which is preliminary data.</text>
</comment>
<name>A0ACC3BF95_9EURO</name>